<evidence type="ECO:0000256" key="1">
    <source>
        <dbReference type="SAM" id="MobiDB-lite"/>
    </source>
</evidence>
<proteinExistence type="predicted"/>
<gene>
    <name evidence="2" type="ORF">Bca52824_081248</name>
</gene>
<dbReference type="AlphaFoldDB" id="A0A8X7PI32"/>
<organism evidence="2 3">
    <name type="scientific">Brassica carinata</name>
    <name type="common">Ethiopian mustard</name>
    <name type="synonym">Abyssinian cabbage</name>
    <dbReference type="NCBI Taxonomy" id="52824"/>
    <lineage>
        <taxon>Eukaryota</taxon>
        <taxon>Viridiplantae</taxon>
        <taxon>Streptophyta</taxon>
        <taxon>Embryophyta</taxon>
        <taxon>Tracheophyta</taxon>
        <taxon>Spermatophyta</taxon>
        <taxon>Magnoliopsida</taxon>
        <taxon>eudicotyledons</taxon>
        <taxon>Gunneridae</taxon>
        <taxon>Pentapetalae</taxon>
        <taxon>rosids</taxon>
        <taxon>malvids</taxon>
        <taxon>Brassicales</taxon>
        <taxon>Brassicaceae</taxon>
        <taxon>Brassiceae</taxon>
        <taxon>Brassica</taxon>
    </lineage>
</organism>
<protein>
    <submittedName>
        <fullName evidence="2">Uncharacterized protein</fullName>
    </submittedName>
</protein>
<feature type="compositionally biased region" description="Low complexity" evidence="1">
    <location>
        <begin position="50"/>
        <end position="67"/>
    </location>
</feature>
<evidence type="ECO:0000313" key="3">
    <source>
        <dbReference type="Proteomes" id="UP000886595"/>
    </source>
</evidence>
<reference evidence="2 3" key="1">
    <citation type="submission" date="2020-02" db="EMBL/GenBank/DDBJ databases">
        <authorList>
            <person name="Ma Q."/>
            <person name="Huang Y."/>
            <person name="Song X."/>
            <person name="Pei D."/>
        </authorList>
    </citation>
    <scope>NUCLEOTIDE SEQUENCE [LARGE SCALE GENOMIC DNA]</scope>
    <source>
        <strain evidence="2">Sxm20200214</strain>
        <tissue evidence="2">Leaf</tissue>
    </source>
</reference>
<evidence type="ECO:0000313" key="2">
    <source>
        <dbReference type="EMBL" id="KAG2251112.1"/>
    </source>
</evidence>
<feature type="compositionally biased region" description="Pro residues" evidence="1">
    <location>
        <begin position="16"/>
        <end position="35"/>
    </location>
</feature>
<keyword evidence="3" id="KW-1185">Reference proteome</keyword>
<dbReference type="EMBL" id="JAAMPC010000016">
    <property type="protein sequence ID" value="KAG2251112.1"/>
    <property type="molecule type" value="Genomic_DNA"/>
</dbReference>
<comment type="caution">
    <text evidence="2">The sequence shown here is derived from an EMBL/GenBank/DDBJ whole genome shotgun (WGS) entry which is preliminary data.</text>
</comment>
<accession>A0A8X7PI32</accession>
<sequence length="231" mass="24435">MQSRWAIPGRASGLKPPSPTSGEAPPPAPPDPPDQNSPSTLSNSHPYLQTHPNPLALPTTTLPPHQLLMNPNLATINSSAQTHSLDSAKTQTTTYSGDTSAVENFTIIPPKSTSPLVSNGAFSVLSSSTTKETLPLLHHSTIPITPTPFPTLVNPSHLPSATPLPQSIPFNSTLPVHTAPLLAPQPFVPTLAEQIRVKGDKSLSRLASIISAGNCRPRPDSERLQSYVEKG</sequence>
<feature type="region of interest" description="Disordered" evidence="1">
    <location>
        <begin position="1"/>
        <end position="67"/>
    </location>
</feature>
<name>A0A8X7PI32_BRACI</name>
<dbReference type="Proteomes" id="UP000886595">
    <property type="component" value="Unassembled WGS sequence"/>
</dbReference>